<keyword evidence="3" id="KW-1185">Reference proteome</keyword>
<dbReference type="EMBL" id="BQNB010014494">
    <property type="protein sequence ID" value="GJT28848.1"/>
    <property type="molecule type" value="Genomic_DNA"/>
</dbReference>
<sequence>MFKLDIELISHRLKNNRDAHEDYLKKTIEYTDTIHGLVERARKQNPSEPLLDSACRCLAWKSLLDLGPVSVCDRLVSRAKVIENQVMAISVISVSSDSSEESVGIPVGRVILFGTIPTTIPDTTPIISPPTTHTDTTVKPTEIPTILPTFLPTVPPSPDHTPALPDITPALPDYSPASNTESDPSKDPSSNHIPPLPAISPFLSSADDTTNSDTPDTPPSPTHDSSLEASSDFHSDASSDSSSRYSLPYHSSPDLPSTFAGPSCKRHRSAMTSVPELSPASEALSPVRADLIPSPKRVRDFDYLADLEVDSRESSEPSKSRGTDVGVDDDIKRVDESHSEHEIDLVQATIKACFDFADIIKSKGINVRVVAETVARDEIRADMRDIVEGGDDRVTYPVVSEDVQEVAPEERAVEVTALTERIAELKRDNRRLRGTTSVKGQRVDRLQRGMSRMKMPNTRFGASTTYEEIKDLVSGRVAEEMEAREAAMNLEPLNENEDEQKGKNGGNRNGENRGNGNGGNGGDGNGENGNGNGGN</sequence>
<reference evidence="2" key="1">
    <citation type="journal article" date="2022" name="Int. J. Mol. Sci.">
        <title>Draft Genome of Tanacetum Coccineum: Genomic Comparison of Closely Related Tanacetum-Family Plants.</title>
        <authorList>
            <person name="Yamashiro T."/>
            <person name="Shiraishi A."/>
            <person name="Nakayama K."/>
            <person name="Satake H."/>
        </authorList>
    </citation>
    <scope>NUCLEOTIDE SEQUENCE</scope>
</reference>
<feature type="region of interest" description="Disordered" evidence="1">
    <location>
        <begin position="148"/>
        <end position="283"/>
    </location>
</feature>
<feature type="region of interest" description="Disordered" evidence="1">
    <location>
        <begin position="432"/>
        <end position="462"/>
    </location>
</feature>
<feature type="compositionally biased region" description="Low complexity" evidence="1">
    <location>
        <begin position="204"/>
        <end position="215"/>
    </location>
</feature>
<organism evidence="2 3">
    <name type="scientific">Tanacetum coccineum</name>
    <dbReference type="NCBI Taxonomy" id="301880"/>
    <lineage>
        <taxon>Eukaryota</taxon>
        <taxon>Viridiplantae</taxon>
        <taxon>Streptophyta</taxon>
        <taxon>Embryophyta</taxon>
        <taxon>Tracheophyta</taxon>
        <taxon>Spermatophyta</taxon>
        <taxon>Magnoliopsida</taxon>
        <taxon>eudicotyledons</taxon>
        <taxon>Gunneridae</taxon>
        <taxon>Pentapetalae</taxon>
        <taxon>asterids</taxon>
        <taxon>campanulids</taxon>
        <taxon>Asterales</taxon>
        <taxon>Asteraceae</taxon>
        <taxon>Asteroideae</taxon>
        <taxon>Anthemideae</taxon>
        <taxon>Anthemidinae</taxon>
        <taxon>Tanacetum</taxon>
    </lineage>
</organism>
<name>A0ABQ5CR91_9ASTR</name>
<evidence type="ECO:0000313" key="2">
    <source>
        <dbReference type="EMBL" id="GJT28848.1"/>
    </source>
</evidence>
<comment type="caution">
    <text evidence="2">The sequence shown here is derived from an EMBL/GenBank/DDBJ whole genome shotgun (WGS) entry which is preliminary data.</text>
</comment>
<feature type="compositionally biased region" description="Gly residues" evidence="1">
    <location>
        <begin position="503"/>
        <end position="535"/>
    </location>
</feature>
<proteinExistence type="predicted"/>
<feature type="compositionally biased region" description="Low complexity" evidence="1">
    <location>
        <begin position="238"/>
        <end position="253"/>
    </location>
</feature>
<gene>
    <name evidence="2" type="ORF">Tco_0909123</name>
</gene>
<evidence type="ECO:0000256" key="1">
    <source>
        <dbReference type="SAM" id="MobiDB-lite"/>
    </source>
</evidence>
<feature type="compositionally biased region" description="Polar residues" evidence="1">
    <location>
        <begin position="176"/>
        <end position="192"/>
    </location>
</feature>
<protein>
    <submittedName>
        <fullName evidence="2">Uncharacterized protein</fullName>
    </submittedName>
</protein>
<accession>A0ABQ5CR91</accession>
<reference evidence="2" key="2">
    <citation type="submission" date="2022-01" db="EMBL/GenBank/DDBJ databases">
        <authorList>
            <person name="Yamashiro T."/>
            <person name="Shiraishi A."/>
            <person name="Satake H."/>
            <person name="Nakayama K."/>
        </authorList>
    </citation>
    <scope>NUCLEOTIDE SEQUENCE</scope>
</reference>
<dbReference type="Proteomes" id="UP001151760">
    <property type="component" value="Unassembled WGS sequence"/>
</dbReference>
<evidence type="ECO:0000313" key="3">
    <source>
        <dbReference type="Proteomes" id="UP001151760"/>
    </source>
</evidence>
<feature type="region of interest" description="Disordered" evidence="1">
    <location>
        <begin position="486"/>
        <end position="535"/>
    </location>
</feature>